<keyword evidence="5" id="KW-0968">Cytoplasmic vesicle</keyword>
<keyword evidence="2" id="KW-0256">Endoplasmic reticulum</keyword>
<evidence type="ECO:0000256" key="2">
    <source>
        <dbReference type="ARBA" id="ARBA00022824"/>
    </source>
</evidence>
<dbReference type="AlphaFoldDB" id="A0A6A4WE34"/>
<feature type="transmembrane region" description="Helical" evidence="6">
    <location>
        <begin position="161"/>
        <end position="186"/>
    </location>
</feature>
<sequence>MSASETKGNKSDHSIKLPYLYKEGSKILQSYAEKKGSLKSLVYATRQERLYKRLLALVCRAVDNQPAVDAALKAVGLLAAEPGLALSTARLLTAELLFGAGQLSSEARPVVTVLRYADRLRAAAAAAPAPAADRRAPPMASGSADRFMHSSIERRTERTNVLLNLFVYSVAMFTLPFVAFYGAIHVAEQHFAVKDTSYLWGTAAAVVTVHVLIAMFVWGAYKEVRDAEIAAAPREITRDELNSRQKQE</sequence>
<dbReference type="Proteomes" id="UP000440578">
    <property type="component" value="Unassembled WGS sequence"/>
</dbReference>
<evidence type="ECO:0000256" key="5">
    <source>
        <dbReference type="ARBA" id="ARBA00023329"/>
    </source>
</evidence>
<keyword evidence="9" id="KW-1185">Reference proteome</keyword>
<dbReference type="EMBL" id="VIIS01001275">
    <property type="protein sequence ID" value="KAF0300271.1"/>
    <property type="molecule type" value="Genomic_DNA"/>
</dbReference>
<evidence type="ECO:0000256" key="3">
    <source>
        <dbReference type="ARBA" id="ARBA00022989"/>
    </source>
</evidence>
<proteinExistence type="predicted"/>
<dbReference type="GO" id="GO:0070072">
    <property type="term" value="P:vacuolar proton-transporting V-type ATPase complex assembly"/>
    <property type="evidence" value="ECO:0007669"/>
    <property type="project" value="InterPro"/>
</dbReference>
<feature type="transmembrane region" description="Helical" evidence="6">
    <location>
        <begin position="198"/>
        <end position="221"/>
    </location>
</feature>
<evidence type="ECO:0000256" key="6">
    <source>
        <dbReference type="SAM" id="Phobius"/>
    </source>
</evidence>
<gene>
    <name evidence="8" type="ORF">FJT64_027224</name>
</gene>
<evidence type="ECO:0000256" key="4">
    <source>
        <dbReference type="ARBA" id="ARBA00023136"/>
    </source>
</evidence>
<accession>A0A6A4WE34</accession>
<dbReference type="Pfam" id="PF21153">
    <property type="entry name" value="NSUN5_N"/>
    <property type="match status" value="1"/>
</dbReference>
<keyword evidence="4 6" id="KW-0472">Membrane</keyword>
<evidence type="ECO:0000259" key="7">
    <source>
        <dbReference type="Pfam" id="PF21153"/>
    </source>
</evidence>
<organism evidence="8 9">
    <name type="scientific">Amphibalanus amphitrite</name>
    <name type="common">Striped barnacle</name>
    <name type="synonym">Balanus amphitrite</name>
    <dbReference type="NCBI Taxonomy" id="1232801"/>
    <lineage>
        <taxon>Eukaryota</taxon>
        <taxon>Metazoa</taxon>
        <taxon>Ecdysozoa</taxon>
        <taxon>Arthropoda</taxon>
        <taxon>Crustacea</taxon>
        <taxon>Multicrustacea</taxon>
        <taxon>Cirripedia</taxon>
        <taxon>Thoracica</taxon>
        <taxon>Thoracicalcarea</taxon>
        <taxon>Balanomorpha</taxon>
        <taxon>Balanoidea</taxon>
        <taxon>Balanidae</taxon>
        <taxon>Amphibalaninae</taxon>
        <taxon>Amphibalanus</taxon>
    </lineage>
</organism>
<dbReference type="Pfam" id="PF09446">
    <property type="entry name" value="VMA21"/>
    <property type="match status" value="1"/>
</dbReference>
<keyword evidence="1 6" id="KW-0812">Transmembrane</keyword>
<keyword evidence="3 6" id="KW-1133">Transmembrane helix</keyword>
<dbReference type="InterPro" id="IPR048889">
    <property type="entry name" value="NSUN5_RCM1_N"/>
</dbReference>
<name>A0A6A4WE34_AMPAM</name>
<evidence type="ECO:0000313" key="9">
    <source>
        <dbReference type="Proteomes" id="UP000440578"/>
    </source>
</evidence>
<dbReference type="OrthoDB" id="435282at2759"/>
<comment type="caution">
    <text evidence="8">The sequence shown here is derived from an EMBL/GenBank/DDBJ whole genome shotgun (WGS) entry which is preliminary data.</text>
</comment>
<protein>
    <recommendedName>
        <fullName evidence="7">NSUN5/RCM1 N-terminal domain-containing protein</fullName>
    </recommendedName>
</protein>
<dbReference type="GO" id="GO:0031410">
    <property type="term" value="C:cytoplasmic vesicle"/>
    <property type="evidence" value="ECO:0007669"/>
    <property type="project" value="UniProtKB-KW"/>
</dbReference>
<evidence type="ECO:0000256" key="1">
    <source>
        <dbReference type="ARBA" id="ARBA00022692"/>
    </source>
</evidence>
<dbReference type="InterPro" id="IPR019013">
    <property type="entry name" value="Vma21"/>
</dbReference>
<evidence type="ECO:0000313" key="8">
    <source>
        <dbReference type="EMBL" id="KAF0300271.1"/>
    </source>
</evidence>
<reference evidence="8 9" key="1">
    <citation type="submission" date="2019-07" db="EMBL/GenBank/DDBJ databases">
        <title>Draft genome assembly of a fouling barnacle, Amphibalanus amphitrite (Darwin, 1854): The first reference genome for Thecostraca.</title>
        <authorList>
            <person name="Kim W."/>
        </authorList>
    </citation>
    <scope>NUCLEOTIDE SEQUENCE [LARGE SCALE GENOMIC DNA]</scope>
    <source>
        <strain evidence="8">SNU_AA5</strain>
        <tissue evidence="8">Soma without cirri and trophi</tissue>
    </source>
</reference>
<feature type="domain" description="NSUN5/RCM1 N-terminal" evidence="7">
    <location>
        <begin position="52"/>
        <end position="125"/>
    </location>
</feature>